<keyword evidence="6 7" id="KW-0238">DNA-binding</keyword>
<dbReference type="PIRSF" id="PIRSF005719">
    <property type="entry name" value="SMC"/>
    <property type="match status" value="1"/>
</dbReference>
<dbReference type="GO" id="GO:0007059">
    <property type="term" value="P:chromosome segregation"/>
    <property type="evidence" value="ECO:0007669"/>
    <property type="project" value="UniProtKB-UniRule"/>
</dbReference>
<dbReference type="Pfam" id="PF06470">
    <property type="entry name" value="SMC_hinge"/>
    <property type="match status" value="1"/>
</dbReference>
<keyword evidence="4 7" id="KW-0067">ATP-binding</keyword>
<feature type="coiled-coil region" evidence="7">
    <location>
        <begin position="951"/>
        <end position="999"/>
    </location>
</feature>
<evidence type="ECO:0000256" key="5">
    <source>
        <dbReference type="ARBA" id="ARBA00023054"/>
    </source>
</evidence>
<dbReference type="GO" id="GO:0003677">
    <property type="term" value="F:DNA binding"/>
    <property type="evidence" value="ECO:0007669"/>
    <property type="project" value="UniProtKB-UniRule"/>
</dbReference>
<keyword evidence="3 7" id="KW-0547">Nucleotide-binding</keyword>
<evidence type="ECO:0000313" key="10">
    <source>
        <dbReference type="Proteomes" id="UP000325243"/>
    </source>
</evidence>
<reference evidence="9 10" key="1">
    <citation type="submission" date="2019-08" db="EMBL/GenBank/DDBJ databases">
        <authorList>
            <person name="Hu J."/>
        </authorList>
    </citation>
    <scope>NUCLEOTIDE SEQUENCE [LARGE SCALE GENOMIC DNA]</scope>
    <source>
        <strain evidence="9 10">NEAU-184</strain>
    </source>
</reference>
<dbReference type="Gene3D" id="3.40.50.300">
    <property type="entry name" value="P-loop containing nucleotide triphosphate hydrolases"/>
    <property type="match status" value="2"/>
</dbReference>
<dbReference type="InterPro" id="IPR027417">
    <property type="entry name" value="P-loop_NTPase"/>
</dbReference>
<protein>
    <recommendedName>
        <fullName evidence="7">Chromosome partition protein Smc</fullName>
    </recommendedName>
</protein>
<keyword evidence="10" id="KW-1185">Reference proteome</keyword>
<dbReference type="InterPro" id="IPR003395">
    <property type="entry name" value="RecF/RecN/SMC_N"/>
</dbReference>
<dbReference type="InterPro" id="IPR036277">
    <property type="entry name" value="SMC_hinge_sf"/>
</dbReference>
<dbReference type="CDD" id="cd03278">
    <property type="entry name" value="ABC_SMC_barmotin"/>
    <property type="match status" value="1"/>
</dbReference>
<dbReference type="SMART" id="SM00968">
    <property type="entry name" value="SMC_hinge"/>
    <property type="match status" value="1"/>
</dbReference>
<dbReference type="PANTHER" id="PTHR43977">
    <property type="entry name" value="STRUCTURAL MAINTENANCE OF CHROMOSOMES PROTEIN 3"/>
    <property type="match status" value="1"/>
</dbReference>
<comment type="subunit">
    <text evidence="7">Homodimer.</text>
</comment>
<evidence type="ECO:0000313" key="9">
    <source>
        <dbReference type="EMBL" id="TYL50611.1"/>
    </source>
</evidence>
<comment type="subcellular location">
    <subcellularLocation>
        <location evidence="1 7">Cytoplasm</location>
    </subcellularLocation>
</comment>
<sequence length="1172" mass="126116">MYLKSLTLKGFKSFAQPTTFAFEPGVTCIVGPNGSGKSNVVDALAWVMGEQGAKTLRGGKMEDVIFAGTATRGPLGRAEVSLTIDNADGALPIEYTEVTISRTLFRSGQSEYAINGETCRLLDVQELLSDSGLGREMHVIVGQGQLDAVLHASAEDRRGFIEEAAGILKHRRRKEKTLRKLDAMQANLTRLSDLAGEIRRQLKPLGRQAEVAREAATIAAVVRDARARLLADEVVGLRRALEEHGRSEHERHGERLVLQEELEQHQARVERLEAAYLGDDVDAARSTTHALESAQERLRALDALARQRIALLSAQVEPADAAPSVTRAMIDEATDGLGGFTAAVGEAASALESAVVATRATRDELDVVDEGIALQSAQVAAYDLELSKLAGQADTAASKLAAVRGEVLRHANALEAAAARREAAGAELARVEAEAEAGGDAETDLDEAYELAQAAVFEGEAEIERIRDELHAREREQGALAARTSALSLALDQKDGSAALVAANVDGVRGLLAESLHVEPGFEAAIAAALGSLTDAVLVDDRAAAWRALDHAERGELGRVALAFADPGVDPRAGVAVDGLTAASDVVTAPAGVTALLAEVLIADDLAAARAAEPALARLDGPATVITKDGTVVGRYVVRGGTGREQSRIELIAERDRAGARLEEVRSELERSRFELAEQRQLVERSKEQAKAALAALREYDAQLAQRTELLNRARVQVEAADAEAARLEQAAANAQERVAEAERAADAAKAAHEAARALPRPVLDATARDGAVASLDRARELEVEARLRVETAKERVRAEEARVRAMERQFEAEQQAAADAARRAVLRRAQLAAASRVAESLPAVLASVDASVAEARVALGRAEAQRASRNEELQRVRRQEAAVRERLHAVTEDVHGLELRIYEKKLHAAGLVERAESELGLTEDVLVAEYGPEAEVPPESEEAEPRPFVREEQQRRLVAAERKLAQLGRVNPLALEEFAALEQRHQFLTEQLTDLANTRKDLLTIIEEIDGKMESIFRGAFEDTRAAFAEVFPVLFPGGEGRIALTDPDDLLTTGIEVSVKPAGKKIERLSLLSGGERSLAAVALLIAIFKARPSPFYIMDEVEAALDDANLGRLLTTLEDLRESSQLIVITHQKRTMEIADALYGVSMRQDGVSAVVGQRVREEREAKAS</sequence>
<evidence type="ECO:0000259" key="8">
    <source>
        <dbReference type="SMART" id="SM00968"/>
    </source>
</evidence>
<dbReference type="GO" id="GO:0030261">
    <property type="term" value="P:chromosome condensation"/>
    <property type="evidence" value="ECO:0007669"/>
    <property type="project" value="InterPro"/>
</dbReference>
<feature type="coiled-coil region" evidence="7">
    <location>
        <begin position="167"/>
        <end position="201"/>
    </location>
</feature>
<proteinExistence type="inferred from homology"/>
<dbReference type="GO" id="GO:0006260">
    <property type="term" value="P:DNA replication"/>
    <property type="evidence" value="ECO:0007669"/>
    <property type="project" value="UniProtKB-UniRule"/>
</dbReference>
<dbReference type="SUPFAM" id="SSF52540">
    <property type="entry name" value="P-loop containing nucleoside triphosphate hydrolases"/>
    <property type="match status" value="1"/>
</dbReference>
<dbReference type="GO" id="GO:0016887">
    <property type="term" value="F:ATP hydrolysis activity"/>
    <property type="evidence" value="ECO:0007669"/>
    <property type="project" value="InterPro"/>
</dbReference>
<dbReference type="Proteomes" id="UP000325243">
    <property type="component" value="Unassembled WGS sequence"/>
</dbReference>
<accession>A0A5S4UZU4</accession>
<evidence type="ECO:0000256" key="3">
    <source>
        <dbReference type="ARBA" id="ARBA00022741"/>
    </source>
</evidence>
<dbReference type="GO" id="GO:0005694">
    <property type="term" value="C:chromosome"/>
    <property type="evidence" value="ECO:0007669"/>
    <property type="project" value="InterPro"/>
</dbReference>
<organism evidence="9 10">
    <name type="scientific">Agromyces mariniharenae</name>
    <dbReference type="NCBI Taxonomy" id="2604423"/>
    <lineage>
        <taxon>Bacteria</taxon>
        <taxon>Bacillati</taxon>
        <taxon>Actinomycetota</taxon>
        <taxon>Actinomycetes</taxon>
        <taxon>Micrococcales</taxon>
        <taxon>Microbacteriaceae</taxon>
        <taxon>Agromyces</taxon>
    </lineage>
</organism>
<gene>
    <name evidence="7 9" type="primary">smc</name>
    <name evidence="9" type="ORF">FYC51_15665</name>
</gene>
<name>A0A5S4UZU4_9MICO</name>
<comment type="similarity">
    <text evidence="7">Belongs to the SMC family.</text>
</comment>
<dbReference type="GO" id="GO:0005737">
    <property type="term" value="C:cytoplasm"/>
    <property type="evidence" value="ECO:0007669"/>
    <property type="project" value="UniProtKB-SubCell"/>
</dbReference>
<dbReference type="EMBL" id="VSSB01000002">
    <property type="protein sequence ID" value="TYL50611.1"/>
    <property type="molecule type" value="Genomic_DNA"/>
</dbReference>
<dbReference type="Pfam" id="PF02463">
    <property type="entry name" value="SMC_N"/>
    <property type="match status" value="1"/>
</dbReference>
<feature type="domain" description="SMC hinge" evidence="8">
    <location>
        <begin position="506"/>
        <end position="612"/>
    </location>
</feature>
<feature type="binding site" evidence="7">
    <location>
        <begin position="32"/>
        <end position="39"/>
    </location>
    <ligand>
        <name>ATP</name>
        <dbReference type="ChEBI" id="CHEBI:30616"/>
    </ligand>
</feature>
<dbReference type="Gene3D" id="6.10.140.1720">
    <property type="match status" value="1"/>
</dbReference>
<evidence type="ECO:0000256" key="1">
    <source>
        <dbReference type="ARBA" id="ARBA00004496"/>
    </source>
</evidence>
<dbReference type="AlphaFoldDB" id="A0A5S4UZU4"/>
<dbReference type="Gene3D" id="1.20.1060.20">
    <property type="match status" value="1"/>
</dbReference>
<comment type="domain">
    <text evidence="7">Contains large globular domains required for ATP hydrolysis at each terminus and a third globular domain forming a flexible hinge near the middle of the molecule. These domains are separated by coiled-coil structures.</text>
</comment>
<keyword evidence="2 7" id="KW-0963">Cytoplasm</keyword>
<keyword evidence="5 7" id="KW-0175">Coiled coil</keyword>
<dbReference type="InterPro" id="IPR024704">
    <property type="entry name" value="SMC"/>
</dbReference>
<dbReference type="GO" id="GO:0007062">
    <property type="term" value="P:sister chromatid cohesion"/>
    <property type="evidence" value="ECO:0007669"/>
    <property type="project" value="InterPro"/>
</dbReference>
<dbReference type="HAMAP" id="MF_01894">
    <property type="entry name" value="Smc_prok"/>
    <property type="match status" value="1"/>
</dbReference>
<feature type="coiled-coil region" evidence="7">
    <location>
        <begin position="662"/>
        <end position="824"/>
    </location>
</feature>
<dbReference type="FunFam" id="3.40.50.300:FF:000901">
    <property type="entry name" value="Chromosome partition protein Smc"/>
    <property type="match status" value="1"/>
</dbReference>
<dbReference type="InterPro" id="IPR010935">
    <property type="entry name" value="SMC_hinge"/>
</dbReference>
<dbReference type="Gene3D" id="3.30.70.1620">
    <property type="match status" value="1"/>
</dbReference>
<evidence type="ECO:0000256" key="4">
    <source>
        <dbReference type="ARBA" id="ARBA00022840"/>
    </source>
</evidence>
<dbReference type="RefSeq" id="WP_148734711.1">
    <property type="nucleotide sequence ID" value="NZ_VSSB01000002.1"/>
</dbReference>
<comment type="caution">
    <text evidence="9">The sequence shown here is derived from an EMBL/GenBank/DDBJ whole genome shotgun (WGS) entry which is preliminary data.</text>
</comment>
<dbReference type="NCBIfam" id="TIGR02168">
    <property type="entry name" value="SMC_prok_B"/>
    <property type="match status" value="1"/>
</dbReference>
<comment type="function">
    <text evidence="7">Required for chromosome condensation and partitioning.</text>
</comment>
<evidence type="ECO:0000256" key="6">
    <source>
        <dbReference type="ARBA" id="ARBA00023125"/>
    </source>
</evidence>
<evidence type="ECO:0000256" key="7">
    <source>
        <dbReference type="HAMAP-Rule" id="MF_01894"/>
    </source>
</evidence>
<dbReference type="GO" id="GO:0005524">
    <property type="term" value="F:ATP binding"/>
    <property type="evidence" value="ECO:0007669"/>
    <property type="project" value="UniProtKB-UniRule"/>
</dbReference>
<dbReference type="SUPFAM" id="SSF75553">
    <property type="entry name" value="Smc hinge domain"/>
    <property type="match status" value="1"/>
</dbReference>
<dbReference type="FunFam" id="3.40.50.300:FF:000984">
    <property type="entry name" value="Chromosome partition protein Smc"/>
    <property type="match status" value="1"/>
</dbReference>
<evidence type="ECO:0000256" key="2">
    <source>
        <dbReference type="ARBA" id="ARBA00022490"/>
    </source>
</evidence>
<dbReference type="InterPro" id="IPR011890">
    <property type="entry name" value="SMC_prok"/>
</dbReference>